<keyword evidence="2" id="KW-0732">Signal</keyword>
<dbReference type="EMBL" id="JAAEDH010000002">
    <property type="protein sequence ID" value="MBR0654001.1"/>
    <property type="molecule type" value="Genomic_DNA"/>
</dbReference>
<comment type="similarity">
    <text evidence="1">Belongs to the UPF0065 (bug) family.</text>
</comment>
<reference evidence="3" key="2">
    <citation type="journal article" date="2021" name="Syst. Appl. Microbiol.">
        <title>Roseomonas hellenica sp. nov., isolated from roots of wild-growing Alkanna tinctoria.</title>
        <authorList>
            <person name="Rat A."/>
            <person name="Naranjo H.D."/>
            <person name="Lebbe L."/>
            <person name="Cnockaert M."/>
            <person name="Krigas N."/>
            <person name="Grigoriadou K."/>
            <person name="Maloupa E."/>
            <person name="Willems A."/>
        </authorList>
    </citation>
    <scope>NUCLEOTIDE SEQUENCE</scope>
    <source>
        <strain evidence="3">LMG 28251</strain>
    </source>
</reference>
<dbReference type="InterPro" id="IPR042100">
    <property type="entry name" value="Bug_dom1"/>
</dbReference>
<proteinExistence type="inferred from homology"/>
<sequence>MTGITRRAAILATAGASLARPALAQGNWPDRPVRLVVPYSAGGVGDTVVRTLQPKIAEHLGQAVIVENRTGASGAIAAAAVASAAADGTTLLMEGATFVTMPMVNRSLAIDYEAAFVPVAMATTQPYFLGVRQNFPAEDFAGFLAEARRRPGEITYGTPGVAHIGHFMGELIQSGANVRLEHVPYRGGADASREVGAGRIDAAVISHSSFIPALQAGRARLIGVTSARRRPLAPEVPSMGEFIPGYDITSWIGFFAPTGSPRAATERFTQALHHAIRDPVTRERLIASGNDPEISDSTQFAAVIARDRGMARRIVANAPSLRG</sequence>
<dbReference type="Pfam" id="PF03401">
    <property type="entry name" value="TctC"/>
    <property type="match status" value="1"/>
</dbReference>
<organism evidence="3 4">
    <name type="scientific">Plastoroseomonas arctica</name>
    <dbReference type="NCBI Taxonomy" id="1509237"/>
    <lineage>
        <taxon>Bacteria</taxon>
        <taxon>Pseudomonadati</taxon>
        <taxon>Pseudomonadota</taxon>
        <taxon>Alphaproteobacteria</taxon>
        <taxon>Acetobacterales</taxon>
        <taxon>Acetobacteraceae</taxon>
        <taxon>Plastoroseomonas</taxon>
    </lineage>
</organism>
<dbReference type="Proteomes" id="UP001196068">
    <property type="component" value="Unassembled WGS sequence"/>
</dbReference>
<keyword evidence="4" id="KW-1185">Reference proteome</keyword>
<dbReference type="SUPFAM" id="SSF53850">
    <property type="entry name" value="Periplasmic binding protein-like II"/>
    <property type="match status" value="1"/>
</dbReference>
<reference evidence="3" key="1">
    <citation type="submission" date="2020-01" db="EMBL/GenBank/DDBJ databases">
        <authorList>
            <person name="Rat A."/>
        </authorList>
    </citation>
    <scope>NUCLEOTIDE SEQUENCE</scope>
    <source>
        <strain evidence="3">LMG 28251</strain>
    </source>
</reference>
<dbReference type="Gene3D" id="3.40.190.10">
    <property type="entry name" value="Periplasmic binding protein-like II"/>
    <property type="match status" value="1"/>
</dbReference>
<evidence type="ECO:0000313" key="4">
    <source>
        <dbReference type="Proteomes" id="UP001196068"/>
    </source>
</evidence>
<feature type="signal peptide" evidence="2">
    <location>
        <begin position="1"/>
        <end position="24"/>
    </location>
</feature>
<feature type="chain" id="PRO_5042149823" description="Tripartite tricarboxylate transporter substrate binding protein" evidence="2">
    <location>
        <begin position="25"/>
        <end position="323"/>
    </location>
</feature>
<dbReference type="RefSeq" id="WP_211872704.1">
    <property type="nucleotide sequence ID" value="NZ_JAAEDH010000002.1"/>
</dbReference>
<evidence type="ECO:0008006" key="5">
    <source>
        <dbReference type="Google" id="ProtNLM"/>
    </source>
</evidence>
<protein>
    <recommendedName>
        <fullName evidence="5">Tripartite tricarboxylate transporter substrate binding protein</fullName>
    </recommendedName>
</protein>
<dbReference type="PIRSF" id="PIRSF017082">
    <property type="entry name" value="YflP"/>
    <property type="match status" value="1"/>
</dbReference>
<gene>
    <name evidence="3" type="ORF">GXW79_02800</name>
</gene>
<comment type="caution">
    <text evidence="3">The sequence shown here is derived from an EMBL/GenBank/DDBJ whole genome shotgun (WGS) entry which is preliminary data.</text>
</comment>
<dbReference type="AlphaFoldDB" id="A0AAF1JUL3"/>
<dbReference type="Gene3D" id="3.40.190.150">
    <property type="entry name" value="Bordetella uptake gene, domain 1"/>
    <property type="match status" value="1"/>
</dbReference>
<dbReference type="InterPro" id="IPR005064">
    <property type="entry name" value="BUG"/>
</dbReference>
<dbReference type="PANTHER" id="PTHR42928:SF5">
    <property type="entry name" value="BLR1237 PROTEIN"/>
    <property type="match status" value="1"/>
</dbReference>
<name>A0AAF1JUL3_9PROT</name>
<evidence type="ECO:0000313" key="3">
    <source>
        <dbReference type="EMBL" id="MBR0654001.1"/>
    </source>
</evidence>
<dbReference type="PANTHER" id="PTHR42928">
    <property type="entry name" value="TRICARBOXYLATE-BINDING PROTEIN"/>
    <property type="match status" value="1"/>
</dbReference>
<evidence type="ECO:0000256" key="1">
    <source>
        <dbReference type="ARBA" id="ARBA00006987"/>
    </source>
</evidence>
<accession>A0AAF1JUL3</accession>
<evidence type="ECO:0000256" key="2">
    <source>
        <dbReference type="SAM" id="SignalP"/>
    </source>
</evidence>